<evidence type="ECO:0000313" key="2">
    <source>
        <dbReference type="EMBL" id="AWW22395.1"/>
    </source>
</evidence>
<keyword evidence="4" id="KW-1185">Reference proteome</keyword>
<dbReference type="Proteomes" id="UP000219632">
    <property type="component" value="Unassembled WGS sequence"/>
</dbReference>
<evidence type="ECO:0000313" key="3">
    <source>
        <dbReference type="EMBL" id="PDK40348.1"/>
    </source>
</evidence>
<dbReference type="EMBL" id="NYPG01000009">
    <property type="protein sequence ID" value="PDK40348.1"/>
    <property type="molecule type" value="Genomic_DNA"/>
</dbReference>
<evidence type="ECO:0000313" key="4">
    <source>
        <dbReference type="Proteomes" id="UP000219632"/>
    </source>
</evidence>
<dbReference type="Pfam" id="PF13155">
    <property type="entry name" value="Toprim_2"/>
    <property type="match status" value="1"/>
</dbReference>
<feature type="compositionally biased region" description="Basic and acidic residues" evidence="1">
    <location>
        <begin position="301"/>
        <end position="311"/>
    </location>
</feature>
<feature type="region of interest" description="Disordered" evidence="1">
    <location>
        <begin position="379"/>
        <end position="460"/>
    </location>
</feature>
<feature type="region of interest" description="Disordered" evidence="1">
    <location>
        <begin position="301"/>
        <end position="355"/>
    </location>
</feature>
<proteinExistence type="predicted"/>
<feature type="compositionally biased region" description="Polar residues" evidence="1">
    <location>
        <begin position="344"/>
        <end position="353"/>
    </location>
</feature>
<dbReference type="RefSeq" id="WP_003725261.1">
    <property type="nucleotide sequence ID" value="NZ_JAERVU010000008.1"/>
</dbReference>
<reference evidence="3 4" key="1">
    <citation type="submission" date="2017-09" db="EMBL/GenBank/DDBJ databases">
        <title>Draft Genomes of 144 Listeria Monocytogenes isolates from foods.</title>
        <authorList>
            <person name="Wu C.H."/>
            <person name="Ng J."/>
            <person name="Kiang D."/>
            <person name="Chen C.-Y."/>
            <person name="Frink S."/>
            <person name="Lafrades M."/>
            <person name="Morales C."/>
            <person name="Park P."/>
            <person name="Zwick M."/>
        </authorList>
    </citation>
    <scope>NUCLEOTIDE SEQUENCE [LARGE SCALE GENOMIC DNA]</scope>
    <source>
        <strain evidence="3 4">CDPHFDLB-F14M01633.75-2</strain>
    </source>
</reference>
<organism evidence="2">
    <name type="scientific">Listeria welshimeri</name>
    <dbReference type="NCBI Taxonomy" id="1643"/>
    <lineage>
        <taxon>Bacteria</taxon>
        <taxon>Bacillati</taxon>
        <taxon>Bacillota</taxon>
        <taxon>Bacilli</taxon>
        <taxon>Bacillales</taxon>
        <taxon>Listeriaceae</taxon>
        <taxon>Listeria</taxon>
    </lineage>
</organism>
<evidence type="ECO:0008006" key="5">
    <source>
        <dbReference type="Google" id="ProtNLM"/>
    </source>
</evidence>
<dbReference type="Gene3D" id="3.40.1360.10">
    <property type="match status" value="1"/>
</dbReference>
<name>A0A2Z4HVK2_LISWE</name>
<feature type="compositionally biased region" description="Basic and acidic residues" evidence="1">
    <location>
        <begin position="422"/>
        <end position="438"/>
    </location>
</feature>
<accession>A0A2Z4HVK2</accession>
<feature type="compositionally biased region" description="Polar residues" evidence="1">
    <location>
        <begin position="380"/>
        <end position="405"/>
    </location>
</feature>
<keyword evidence="2" id="KW-0614">Plasmid</keyword>
<protein>
    <recommendedName>
        <fullName evidence="5">DUF3991 domain-containing protein</fullName>
    </recommendedName>
</protein>
<reference evidence="2" key="2">
    <citation type="submission" date="2018-05" db="EMBL/GenBank/DDBJ databases">
        <title>Prevalence of plasmid-borne benzalkonium chloride resistance cassette bcrABC and cadmium resistance cadA genes in nonpathogenic Listeria spp. isolated from food-processing environments.</title>
        <authorList>
            <person name="Korsak D."/>
            <person name="Chmielowska C."/>
            <person name="Szuplewska M."/>
            <person name="Bartosik D."/>
        </authorList>
    </citation>
    <scope>NUCLEOTIDE SEQUENCE</scope>
    <source>
        <strain evidence="2">40/07</strain>
        <plasmid evidence="2">pLIS1</plasmid>
    </source>
</reference>
<dbReference type="AlphaFoldDB" id="A0A2Z4HVK2"/>
<dbReference type="SUPFAM" id="SSF57783">
    <property type="entry name" value="Zinc beta-ribbon"/>
    <property type="match status" value="1"/>
</dbReference>
<gene>
    <name evidence="3" type="ORF">AFZ32_12890</name>
    <name evidence="2" type="ORF">pLIS100100</name>
</gene>
<geneLocation type="plasmid" evidence="2">
    <name>pLIS1</name>
</geneLocation>
<dbReference type="EMBL" id="MH382833">
    <property type="protein sequence ID" value="AWW22395.1"/>
    <property type="molecule type" value="Genomic_DNA"/>
</dbReference>
<sequence>MMAVEKVEKAKKVDIQDFLDKNSIGYKQEGNYLRLEEHDSFLIHLPTQGFSWNSENKQGFGAVKFASVYYGIPYAEAAEMVNSGDYKQAVHREPIKKEFQYDQQDEIKDTTQLYRYLCDVRGIDRELVRKVYEQGILQPMKKNWIAAKWLKEGKLVGCTKQGTWQPKDGGRSPKFIYPNQEPFGGVTIDFGKPEKLIICENFVDGLSHATLRPEVYQNARMVALDGASTKLKTVFRAAYQMRKEGLPIYEFNIAADNDKAGLQLVERVLNYVDESMVKQMLPISEEGEDTDWNEELKKARKDGREIPKANWDHVSSPGGQIAAPIPDNQKLVHLPDAKTKKESNLSGRTQSKTAARRLSNRLAHQKDLVDQNVSVDPYSASLTSMTPPEDYSTINTEDVGEQSQVAVKPSAEKRNGQANPSENKKDLFEDPKAHERFNRIVQKRNKNPYQQSNYARKKYSDTVKEKNIDDDLEKVAKDRDNLQEREYIDLVKEAILRPVFNQKNTVKLSAEMTRSMILEEQEKEERRNQLERLYTPRKLYELRMTAVAELKQLPLDEKMKAAVTKYEHKVSIEYKLRHGMGTKGITR</sequence>
<evidence type="ECO:0000256" key="1">
    <source>
        <dbReference type="SAM" id="MobiDB-lite"/>
    </source>
</evidence>
<feature type="compositionally biased region" description="Basic and acidic residues" evidence="1">
    <location>
        <begin position="333"/>
        <end position="343"/>
    </location>
</feature>